<evidence type="ECO:0008006" key="4">
    <source>
        <dbReference type="Google" id="ProtNLM"/>
    </source>
</evidence>
<proteinExistence type="predicted"/>
<evidence type="ECO:0000256" key="1">
    <source>
        <dbReference type="SAM" id="MobiDB-lite"/>
    </source>
</evidence>
<evidence type="ECO:0000313" key="3">
    <source>
        <dbReference type="Proteomes" id="UP000199042"/>
    </source>
</evidence>
<feature type="compositionally biased region" description="Basic and acidic residues" evidence="1">
    <location>
        <begin position="353"/>
        <end position="362"/>
    </location>
</feature>
<dbReference type="EMBL" id="FNQH01000001">
    <property type="protein sequence ID" value="SDZ99523.1"/>
    <property type="molecule type" value="Genomic_DNA"/>
</dbReference>
<evidence type="ECO:0000313" key="2">
    <source>
        <dbReference type="EMBL" id="SDZ99523.1"/>
    </source>
</evidence>
<reference evidence="2 3" key="1">
    <citation type="submission" date="2016-10" db="EMBL/GenBank/DDBJ databases">
        <authorList>
            <person name="Varghese N."/>
            <person name="Submissions S."/>
        </authorList>
    </citation>
    <scope>NUCLEOTIDE SEQUENCE [LARGE SCALE GENOMIC DNA]</scope>
    <source>
        <strain evidence="2 3">DSM 14526</strain>
    </source>
</reference>
<dbReference type="AlphaFoldDB" id="A0AB37ZXP5"/>
<sequence length="362" mass="42684">MKYILCQPAIKRFEWELEVCITRLKKLGINDIVLLFAQWDSGMPKYFEETYDVEVHVYNDAEREKTYIPSVKPFLWMKYLEEDRARENDVYFYFDSDVLFRQMPELNPTENAWYTSDCKGYIGLEYIDSKGADLFDRMCETIKVDPALIRANKPHGGAQWIIKNPTYEYWEKVYEDSVKLCKFLSDVEAEYISKNDPGYVPIQKWTAEMWAQLWNVYHFEKTVNVDSELDFCWPNDPIRRYQETKMLHNAGVTDDKKGLFFKGQYVKRSPLKDDFSFVDKDKASYEYVKAIEETNKEVSQVAKYIVIESFADLQDKSKPYIAGDGYPRPANKKISEKRIEELSTNKNKAGRPFIEKVSEEGE</sequence>
<protein>
    <recommendedName>
        <fullName evidence="4">Nucleotide-diphospho-sugar transferases</fullName>
    </recommendedName>
</protein>
<accession>A0AB37ZXP5</accession>
<name>A0AB37ZXP5_9LACT</name>
<dbReference type="Proteomes" id="UP000199042">
    <property type="component" value="Unassembled WGS sequence"/>
</dbReference>
<keyword evidence="3" id="KW-1185">Reference proteome</keyword>
<gene>
    <name evidence="2" type="ORF">SAMN04488525_101817</name>
</gene>
<organism evidence="2 3">
    <name type="scientific">Trichococcus collinsii</name>
    <dbReference type="NCBI Taxonomy" id="157076"/>
    <lineage>
        <taxon>Bacteria</taxon>
        <taxon>Bacillati</taxon>
        <taxon>Bacillota</taxon>
        <taxon>Bacilli</taxon>
        <taxon>Lactobacillales</taxon>
        <taxon>Carnobacteriaceae</taxon>
        <taxon>Trichococcus</taxon>
    </lineage>
</organism>
<comment type="caution">
    <text evidence="2">The sequence shown here is derived from an EMBL/GenBank/DDBJ whole genome shotgun (WGS) entry which is preliminary data.</text>
</comment>
<feature type="region of interest" description="Disordered" evidence="1">
    <location>
        <begin position="341"/>
        <end position="362"/>
    </location>
</feature>